<evidence type="ECO:0000256" key="3">
    <source>
        <dbReference type="ARBA" id="ARBA00022801"/>
    </source>
</evidence>
<dbReference type="EMBL" id="PTIZ01000002">
    <property type="protein sequence ID" value="PPK77339.1"/>
    <property type="molecule type" value="Genomic_DNA"/>
</dbReference>
<gene>
    <name evidence="7" type="ORF">B0F87_102451</name>
</gene>
<proteinExistence type="predicted"/>
<feature type="domain" description="Dynamin N-terminal" evidence="6">
    <location>
        <begin position="65"/>
        <end position="284"/>
    </location>
</feature>
<keyword evidence="2" id="KW-0547">Nucleotide-binding</keyword>
<keyword evidence="5" id="KW-0472">Membrane</keyword>
<accession>A0A2S6HIL6</accession>
<dbReference type="Gene3D" id="3.40.50.300">
    <property type="entry name" value="P-loop containing nucleotide triphosphate hydrolases"/>
    <property type="match status" value="1"/>
</dbReference>
<keyword evidence="3" id="KW-0378">Hydrolase</keyword>
<evidence type="ECO:0000259" key="6">
    <source>
        <dbReference type="Pfam" id="PF00350"/>
    </source>
</evidence>
<dbReference type="RefSeq" id="WP_104428020.1">
    <property type="nucleotide sequence ID" value="NZ_PTIZ01000002.1"/>
</dbReference>
<organism evidence="7 8">
    <name type="scientific">Methylobacter tundripaludum</name>
    <dbReference type="NCBI Taxonomy" id="173365"/>
    <lineage>
        <taxon>Bacteria</taxon>
        <taxon>Pseudomonadati</taxon>
        <taxon>Pseudomonadota</taxon>
        <taxon>Gammaproteobacteria</taxon>
        <taxon>Methylococcales</taxon>
        <taxon>Methylococcaceae</taxon>
        <taxon>Methylobacter</taxon>
    </lineage>
</organism>
<dbReference type="InterPro" id="IPR027094">
    <property type="entry name" value="Mitofusin_fam"/>
</dbReference>
<dbReference type="PANTHER" id="PTHR10465:SF0">
    <property type="entry name" value="SARCALUMENIN"/>
    <property type="match status" value="1"/>
</dbReference>
<evidence type="ECO:0000256" key="1">
    <source>
        <dbReference type="ARBA" id="ARBA00004370"/>
    </source>
</evidence>
<protein>
    <submittedName>
        <fullName evidence="7">Dynamin family protein</fullName>
    </submittedName>
</protein>
<comment type="caution">
    <text evidence="7">The sequence shown here is derived from an EMBL/GenBank/DDBJ whole genome shotgun (WGS) entry which is preliminary data.</text>
</comment>
<sequence>MTTWLETCQKQLARLEKTSVLADKLITLSNKTGVDIPPDLLRRLNIERPRLNRQLERLHTNRFEVAVIGLEKAGKSALLNAWLGQEILPSARERCTFTSTEIWSAQTEEDQLLFIQYYSKEEISKLQMQRRDALLGILSERERKEIQEDFDDTEKHLSEISVFSKQKSGFSQHFVDIGEISEQLQSAVFKNRAQSLAIKRIQLKTVRLRSDRDIIFHDVPGFNSGILMHAEQATERLKNCDAIIYAKEMKQPSITGPEKEMLVIADSEDPSVKVSDKVFVVLTQADAMDDQIDFKETYTKHRSYWPSVPERRLIPVCARAHLVEFGIPSEDTLRRTKNADDKAKMKKLGINDGMVALKESINYYIDNERSGVLERRCDALVSGIRQIANEVLLKLEPIYGVFDETEIQEDDLLGKDFNQWWGREWQRIKKDFDTWYAEVIQGRKEADAVGSEHFELAALHVAYDEKIEFLLTNLTTAQPDELKRIYTAGGTISMPDPREGNYKIREELFREIQKKFETELTDQLAQALQALIDQIAFKTQSLLWETEEVRKTLLHSDVDENLEQARIRHGFQVLFLRFSRVAVEAFIAKPLHARERLLNERAAEIKTLEAFYQGDDKAKHEGGLTHYLRYGLWTKLTQSGAAGSRAKVAEKPPAKNQVIQDIVNAVAAEAMPPAKKTAEEPGNMSVNEPDNFEAVVAEINGDLTALLDYLKNSVFYAAGFITYCNQELERIRNRFKEMEDNDRQWIGIIRTAVKYEKNPNIPYNIAHTRRDFRMRREIAVELKEVRESCTNVF</sequence>
<dbReference type="GO" id="GO:0003924">
    <property type="term" value="F:GTPase activity"/>
    <property type="evidence" value="ECO:0007669"/>
    <property type="project" value="InterPro"/>
</dbReference>
<dbReference type="InterPro" id="IPR027417">
    <property type="entry name" value="P-loop_NTPase"/>
</dbReference>
<evidence type="ECO:0000256" key="4">
    <source>
        <dbReference type="ARBA" id="ARBA00023134"/>
    </source>
</evidence>
<evidence type="ECO:0000313" key="7">
    <source>
        <dbReference type="EMBL" id="PPK77339.1"/>
    </source>
</evidence>
<dbReference type="AlphaFoldDB" id="A0A2S6HIL6"/>
<dbReference type="Proteomes" id="UP000240010">
    <property type="component" value="Unassembled WGS sequence"/>
</dbReference>
<dbReference type="InterPro" id="IPR045063">
    <property type="entry name" value="Dynamin_N"/>
</dbReference>
<dbReference type="PANTHER" id="PTHR10465">
    <property type="entry name" value="TRANSMEMBRANE GTPASE FZO1"/>
    <property type="match status" value="1"/>
</dbReference>
<comment type="subcellular location">
    <subcellularLocation>
        <location evidence="1">Membrane</location>
    </subcellularLocation>
</comment>
<reference evidence="7 8" key="1">
    <citation type="submission" date="2018-02" db="EMBL/GenBank/DDBJ databases">
        <title>Subsurface microbial communities from deep shales in Ohio and West Virginia, USA.</title>
        <authorList>
            <person name="Wrighton K."/>
        </authorList>
    </citation>
    <scope>NUCLEOTIDE SEQUENCE [LARGE SCALE GENOMIC DNA]</scope>
    <source>
        <strain evidence="7 8">OWC-DMM</strain>
    </source>
</reference>
<dbReference type="SUPFAM" id="SSF52540">
    <property type="entry name" value="P-loop containing nucleoside triphosphate hydrolases"/>
    <property type="match status" value="1"/>
</dbReference>
<name>A0A2S6HIL6_9GAMM</name>
<keyword evidence="4" id="KW-0342">GTP-binding</keyword>
<evidence type="ECO:0000256" key="5">
    <source>
        <dbReference type="ARBA" id="ARBA00023136"/>
    </source>
</evidence>
<evidence type="ECO:0000256" key="2">
    <source>
        <dbReference type="ARBA" id="ARBA00022741"/>
    </source>
</evidence>
<dbReference type="GO" id="GO:0016020">
    <property type="term" value="C:membrane"/>
    <property type="evidence" value="ECO:0007669"/>
    <property type="project" value="UniProtKB-SubCell"/>
</dbReference>
<dbReference type="GO" id="GO:0005525">
    <property type="term" value="F:GTP binding"/>
    <property type="evidence" value="ECO:0007669"/>
    <property type="project" value="UniProtKB-KW"/>
</dbReference>
<evidence type="ECO:0000313" key="8">
    <source>
        <dbReference type="Proteomes" id="UP000240010"/>
    </source>
</evidence>
<dbReference type="Pfam" id="PF00350">
    <property type="entry name" value="Dynamin_N"/>
    <property type="match status" value="1"/>
</dbReference>